<evidence type="ECO:0000313" key="2">
    <source>
        <dbReference type="Proteomes" id="UP000789920"/>
    </source>
</evidence>
<comment type="caution">
    <text evidence="1">The sequence shown here is derived from an EMBL/GenBank/DDBJ whole genome shotgun (WGS) entry which is preliminary data.</text>
</comment>
<name>A0ACA9N1M8_9GLOM</name>
<sequence>FALRNEVSPNLNLDMMKFLQAELDHINLFVQIFQSARRQVTRNPALKLKISNVFSQDMRNYNLPVASEIAAIITNDNTIDSGRNIILTTQQDALINLLYETESRSSTEGQKSYQNQKSYQKSEALLKQD</sequence>
<dbReference type="EMBL" id="CAJVQC010011398">
    <property type="protein sequence ID" value="CAG8626871.1"/>
    <property type="molecule type" value="Genomic_DNA"/>
</dbReference>
<gene>
    <name evidence="1" type="ORF">RPERSI_LOCUS6940</name>
</gene>
<reference evidence="1" key="1">
    <citation type="submission" date="2021-06" db="EMBL/GenBank/DDBJ databases">
        <authorList>
            <person name="Kallberg Y."/>
            <person name="Tangrot J."/>
            <person name="Rosling A."/>
        </authorList>
    </citation>
    <scope>NUCLEOTIDE SEQUENCE</scope>
    <source>
        <strain evidence="1">MA461A</strain>
    </source>
</reference>
<evidence type="ECO:0000313" key="1">
    <source>
        <dbReference type="EMBL" id="CAG8626871.1"/>
    </source>
</evidence>
<organism evidence="1 2">
    <name type="scientific">Racocetra persica</name>
    <dbReference type="NCBI Taxonomy" id="160502"/>
    <lineage>
        <taxon>Eukaryota</taxon>
        <taxon>Fungi</taxon>
        <taxon>Fungi incertae sedis</taxon>
        <taxon>Mucoromycota</taxon>
        <taxon>Glomeromycotina</taxon>
        <taxon>Glomeromycetes</taxon>
        <taxon>Diversisporales</taxon>
        <taxon>Gigasporaceae</taxon>
        <taxon>Racocetra</taxon>
    </lineage>
</organism>
<protein>
    <submittedName>
        <fullName evidence="1">10723_t:CDS:1</fullName>
    </submittedName>
</protein>
<dbReference type="Proteomes" id="UP000789920">
    <property type="component" value="Unassembled WGS sequence"/>
</dbReference>
<keyword evidence="2" id="KW-1185">Reference proteome</keyword>
<accession>A0ACA9N1M8</accession>
<proteinExistence type="predicted"/>
<feature type="non-terminal residue" evidence="1">
    <location>
        <position position="1"/>
    </location>
</feature>